<accession>A0A4Q2EH50</accession>
<dbReference type="Proteomes" id="UP000290624">
    <property type="component" value="Unassembled WGS sequence"/>
</dbReference>
<keyword evidence="2" id="KW-1185">Reference proteome</keyword>
<protein>
    <submittedName>
        <fullName evidence="1">DUF393 domain-containing protein</fullName>
    </submittedName>
</protein>
<name>A0A4Q2EH50_9ACTN</name>
<dbReference type="OrthoDB" id="9813713at2"/>
<proteinExistence type="predicted"/>
<reference evidence="1 2" key="1">
    <citation type="submission" date="2018-01" db="EMBL/GenBank/DDBJ databases">
        <title>Lactibacter flavus gen. nov., sp. nov., a novel bacterium of the family Propionibacteriaceae isolated from raw milk and dairy products.</title>
        <authorList>
            <person name="Wenning M."/>
            <person name="Breitenwieser F."/>
            <person name="Huptas C."/>
            <person name="von Neubeck M."/>
            <person name="Busse H.-J."/>
            <person name="Scherer S."/>
        </authorList>
    </citation>
    <scope>NUCLEOTIDE SEQUENCE [LARGE SCALE GENOMIC DNA]</scope>
    <source>
        <strain evidence="1 2">VG341</strain>
    </source>
</reference>
<dbReference type="AlphaFoldDB" id="A0A4Q2EH50"/>
<organism evidence="1 2">
    <name type="scientific">Propioniciclava flava</name>
    <dbReference type="NCBI Taxonomy" id="2072026"/>
    <lineage>
        <taxon>Bacteria</taxon>
        <taxon>Bacillati</taxon>
        <taxon>Actinomycetota</taxon>
        <taxon>Actinomycetes</taxon>
        <taxon>Propionibacteriales</taxon>
        <taxon>Propionibacteriaceae</taxon>
        <taxon>Propioniciclava</taxon>
    </lineage>
</organism>
<dbReference type="RefSeq" id="WP_129459728.1">
    <property type="nucleotide sequence ID" value="NZ_PPCV01000012.1"/>
</dbReference>
<evidence type="ECO:0000313" key="2">
    <source>
        <dbReference type="Proteomes" id="UP000290624"/>
    </source>
</evidence>
<comment type="caution">
    <text evidence="1">The sequence shown here is derived from an EMBL/GenBank/DDBJ whole genome shotgun (WGS) entry which is preliminary data.</text>
</comment>
<gene>
    <name evidence="1" type="ORF">C1706_13335</name>
</gene>
<dbReference type="GO" id="GO:0015035">
    <property type="term" value="F:protein-disulfide reductase activity"/>
    <property type="evidence" value="ECO:0007669"/>
    <property type="project" value="InterPro"/>
</dbReference>
<dbReference type="InterPro" id="IPR007263">
    <property type="entry name" value="DCC1-like"/>
</dbReference>
<evidence type="ECO:0000313" key="1">
    <source>
        <dbReference type="EMBL" id="RXW31165.1"/>
    </source>
</evidence>
<dbReference type="EMBL" id="PPCV01000012">
    <property type="protein sequence ID" value="RXW31165.1"/>
    <property type="molecule type" value="Genomic_DNA"/>
</dbReference>
<dbReference type="Pfam" id="PF04134">
    <property type="entry name" value="DCC1-like"/>
    <property type="match status" value="1"/>
</dbReference>
<sequence>MKPLALYDADCGFCTRWIGVVQRRVPGVAVAPLNHVDLAALGVDPGRTELEMPLVRPDGSVVYGHLAWADILRAAPAPACWLGIVLGSRLLQRPARGVYTWIARHRHRLPGGTPACSLNP</sequence>